<evidence type="ECO:0000313" key="2">
    <source>
        <dbReference type="EMBL" id="EDM88693.1"/>
    </source>
</evidence>
<gene>
    <name evidence="2" type="ORF">RUMOBE_00814</name>
</gene>
<name>A5ZP97_9FIRM</name>
<dbReference type="Proteomes" id="UP000006002">
    <property type="component" value="Unassembled WGS sequence"/>
</dbReference>
<dbReference type="eggNOG" id="COG1597">
    <property type="taxonomic scope" value="Bacteria"/>
</dbReference>
<organism evidence="2 3">
    <name type="scientific">Blautia obeum ATCC 29174</name>
    <dbReference type="NCBI Taxonomy" id="411459"/>
    <lineage>
        <taxon>Bacteria</taxon>
        <taxon>Bacillati</taxon>
        <taxon>Bacillota</taxon>
        <taxon>Clostridia</taxon>
        <taxon>Lachnospirales</taxon>
        <taxon>Lachnospiraceae</taxon>
        <taxon>Blautia</taxon>
    </lineage>
</organism>
<evidence type="ECO:0000313" key="3">
    <source>
        <dbReference type="Proteomes" id="UP000006002"/>
    </source>
</evidence>
<dbReference type="InterPro" id="IPR016064">
    <property type="entry name" value="NAD/diacylglycerol_kinase_sf"/>
</dbReference>
<dbReference type="InterPro" id="IPR045540">
    <property type="entry name" value="YegS/DAGK_C"/>
</dbReference>
<dbReference type="Gene3D" id="2.60.200.40">
    <property type="match status" value="1"/>
</dbReference>
<dbReference type="Pfam" id="PF19279">
    <property type="entry name" value="YegS_C"/>
    <property type="match status" value="1"/>
</dbReference>
<sequence>MDDNKKEEFSKVYFTAIMNQKYEGGGFKFCPDASPSDGYLDVIVVDSLSKPKVICCLPTAFFGKHTHFNGIHIFRCKKIDIHSEARLAVHKDGESAGLLHDFSVCMEPKQINMIS</sequence>
<accession>A5ZP97</accession>
<evidence type="ECO:0000259" key="1">
    <source>
        <dbReference type="Pfam" id="PF19279"/>
    </source>
</evidence>
<comment type="caution">
    <text evidence="2">The sequence shown here is derived from an EMBL/GenBank/DDBJ whole genome shotgun (WGS) entry which is preliminary data.</text>
</comment>
<dbReference type="SUPFAM" id="SSF111331">
    <property type="entry name" value="NAD kinase/diacylglycerol kinase-like"/>
    <property type="match status" value="1"/>
</dbReference>
<feature type="domain" description="YegS/DAGK C-terminal" evidence="1">
    <location>
        <begin position="5"/>
        <end position="113"/>
    </location>
</feature>
<reference evidence="2 3" key="1">
    <citation type="submission" date="2007-03" db="EMBL/GenBank/DDBJ databases">
        <authorList>
            <person name="Fulton L."/>
            <person name="Clifton S."/>
            <person name="Fulton B."/>
            <person name="Xu J."/>
            <person name="Minx P."/>
            <person name="Pepin K.H."/>
            <person name="Johnson M."/>
            <person name="Thiruvilangam P."/>
            <person name="Bhonagiri V."/>
            <person name="Nash W.E."/>
            <person name="Mardis E.R."/>
            <person name="Wilson R.K."/>
        </authorList>
    </citation>
    <scope>NUCLEOTIDE SEQUENCE [LARGE SCALE GENOMIC DNA]</scope>
    <source>
        <strain evidence="2 3">ATCC 29174</strain>
    </source>
</reference>
<dbReference type="AlphaFoldDB" id="A5ZP97"/>
<dbReference type="HOGENOM" id="CLU_161284_0_0_9"/>
<proteinExistence type="predicted"/>
<dbReference type="EMBL" id="AAVO02000002">
    <property type="protein sequence ID" value="EDM88693.1"/>
    <property type="molecule type" value="Genomic_DNA"/>
</dbReference>
<protein>
    <submittedName>
        <fullName evidence="2">Conserved domain protein</fullName>
    </submittedName>
</protein>
<reference evidence="2 3" key="2">
    <citation type="submission" date="2007-04" db="EMBL/GenBank/DDBJ databases">
        <title>Draft genome sequence of Ruminococcus obeum (ATCC 29174).</title>
        <authorList>
            <person name="Sudarsanam P."/>
            <person name="Ley R."/>
            <person name="Guruge J."/>
            <person name="Turnbaugh P.J."/>
            <person name="Mahowald M."/>
            <person name="Liep D."/>
            <person name="Gordon J."/>
        </authorList>
    </citation>
    <scope>NUCLEOTIDE SEQUENCE [LARGE SCALE GENOMIC DNA]</scope>
    <source>
        <strain evidence="2 3">ATCC 29174</strain>
    </source>
</reference>